<comment type="caution">
    <text evidence="3">The sequence shown here is derived from an EMBL/GenBank/DDBJ whole genome shotgun (WGS) entry which is preliminary data.</text>
</comment>
<reference evidence="3 4" key="1">
    <citation type="submission" date="2022-03" db="EMBL/GenBank/DDBJ databases">
        <title>Sinomonas sp. isolated from a soil.</title>
        <authorList>
            <person name="Han J."/>
            <person name="Kim D.-U."/>
        </authorList>
    </citation>
    <scope>NUCLEOTIDE SEQUENCE [LARGE SCALE GENOMIC DNA]</scope>
    <source>
        <strain evidence="3 4">5-5</strain>
    </source>
</reference>
<keyword evidence="4" id="KW-1185">Reference proteome</keyword>
<dbReference type="Gene3D" id="2.120.10.30">
    <property type="entry name" value="TolB, C-terminal domain"/>
    <property type="match status" value="1"/>
</dbReference>
<evidence type="ECO:0000313" key="3">
    <source>
        <dbReference type="EMBL" id="MCH6472542.1"/>
    </source>
</evidence>
<accession>A0ABS9U849</accession>
<dbReference type="InterPro" id="IPR011042">
    <property type="entry name" value="6-blade_b-propeller_TolB-like"/>
</dbReference>
<protein>
    <submittedName>
        <fullName evidence="3">SMP-30/gluconolactonase/LRE family protein</fullName>
    </submittedName>
</protein>
<evidence type="ECO:0000313" key="4">
    <source>
        <dbReference type="Proteomes" id="UP001202922"/>
    </source>
</evidence>
<evidence type="ECO:0000259" key="2">
    <source>
        <dbReference type="Pfam" id="PF08450"/>
    </source>
</evidence>
<dbReference type="InterPro" id="IPR005511">
    <property type="entry name" value="SMP-30"/>
</dbReference>
<evidence type="ECO:0000256" key="1">
    <source>
        <dbReference type="ARBA" id="ARBA00008853"/>
    </source>
</evidence>
<dbReference type="PRINTS" id="PR01790">
    <property type="entry name" value="SMP30FAMILY"/>
</dbReference>
<dbReference type="Proteomes" id="UP001202922">
    <property type="component" value="Unassembled WGS sequence"/>
</dbReference>
<feature type="domain" description="SMP-30/Gluconolactonase/LRE-like region" evidence="2">
    <location>
        <begin position="16"/>
        <end position="257"/>
    </location>
</feature>
<dbReference type="PANTHER" id="PTHR10907">
    <property type="entry name" value="REGUCALCIN"/>
    <property type="match status" value="1"/>
</dbReference>
<dbReference type="InterPro" id="IPR013658">
    <property type="entry name" value="SGL"/>
</dbReference>
<sequence>MKASKAQQITDPVHCLAEGIVWDKAGERLWWVDIPRGVVFSSPFDREGLRPELHLALDGPVGAVVPNADGGILLAARHGLALLQADGTLRFGRKVLKRADQRLNDGACDPRGRFFVGTVTDGRILHEEMLFRASGSLDLDAERRDLHHANGMGWSPSGTAMYLVDSVPGTVWCARYEPATGSASAWRPAFHIDDGIPDGLHVDADGALWIAIWGAGEVRRYSSLGELLGVVEVPAPLVTSVTFAGEDMRTMVITTAQGSDREPDRGSGAGALFSVQVQVPGMPDVAWCGTSHRTPN</sequence>
<comment type="similarity">
    <text evidence="1">Belongs to the SMP-30/CGR1 family.</text>
</comment>
<dbReference type="RefSeq" id="WP_241056709.1">
    <property type="nucleotide sequence ID" value="NZ_JAKZBV010000002.1"/>
</dbReference>
<dbReference type="PANTHER" id="PTHR10907:SF47">
    <property type="entry name" value="REGUCALCIN"/>
    <property type="match status" value="1"/>
</dbReference>
<gene>
    <name evidence="3" type="ORF">L0M17_21715</name>
</gene>
<name>A0ABS9U849_9MICC</name>
<proteinExistence type="inferred from homology"/>
<dbReference type="SUPFAM" id="SSF63829">
    <property type="entry name" value="Calcium-dependent phosphotriesterase"/>
    <property type="match status" value="1"/>
</dbReference>
<organism evidence="3 4">
    <name type="scientific">Sinomonas terrae</name>
    <dbReference type="NCBI Taxonomy" id="2908838"/>
    <lineage>
        <taxon>Bacteria</taxon>
        <taxon>Bacillati</taxon>
        <taxon>Actinomycetota</taxon>
        <taxon>Actinomycetes</taxon>
        <taxon>Micrococcales</taxon>
        <taxon>Micrococcaceae</taxon>
        <taxon>Sinomonas</taxon>
    </lineage>
</organism>
<dbReference type="EMBL" id="JAKZBV010000002">
    <property type="protein sequence ID" value="MCH6472542.1"/>
    <property type="molecule type" value="Genomic_DNA"/>
</dbReference>
<dbReference type="Pfam" id="PF08450">
    <property type="entry name" value="SGL"/>
    <property type="match status" value="1"/>
</dbReference>